<dbReference type="OrthoDB" id="9811720at2"/>
<accession>A0A5R8YKD7</accession>
<keyword evidence="4" id="KW-1185">Reference proteome</keyword>
<dbReference type="PANTHER" id="PTHR33741">
    <property type="entry name" value="TRANSMEMBRANE PROTEIN DDB_G0269096-RELATED"/>
    <property type="match status" value="1"/>
</dbReference>
<feature type="transmembrane region" description="Helical" evidence="1">
    <location>
        <begin position="143"/>
        <end position="162"/>
    </location>
</feature>
<gene>
    <name evidence="3" type="ORF">FED44_31430</name>
</gene>
<feature type="transmembrane region" description="Helical" evidence="1">
    <location>
        <begin position="21"/>
        <end position="44"/>
    </location>
</feature>
<proteinExistence type="predicted"/>
<feature type="transmembrane region" description="Helical" evidence="1">
    <location>
        <begin position="69"/>
        <end position="91"/>
    </location>
</feature>
<dbReference type="Pfam" id="PF04982">
    <property type="entry name" value="TM_HPP"/>
    <property type="match status" value="1"/>
</dbReference>
<name>A0A5R8YKD7_9ACTN</name>
<reference evidence="3" key="1">
    <citation type="submission" date="2019-05" db="EMBL/GenBank/DDBJ databases">
        <title>Isolation, diversity and antifungal activity of Actinobacteria from wheat.</title>
        <authorList>
            <person name="Yu B."/>
        </authorList>
    </citation>
    <scope>NUCLEOTIDE SEQUENCE [LARGE SCALE GENOMIC DNA]</scope>
    <source>
        <strain evidence="3">NEAU-HEGS1-5</strain>
    </source>
</reference>
<dbReference type="AlphaFoldDB" id="A0A5R8YKD7"/>
<dbReference type="InterPro" id="IPR007065">
    <property type="entry name" value="HPP"/>
</dbReference>
<comment type="caution">
    <text evidence="3">The sequence shown here is derived from an EMBL/GenBank/DDBJ whole genome shotgun (WGS) entry which is preliminary data.</text>
</comment>
<sequence length="185" mass="18801">MPSPRVVSQRWKAARQAAGTAIQAALCIAVPAVIACLTGEPFVFPSLGPTIFLALTASSAPTASPRNTVLGHLVSATAGYGALAVTGLTRAGVNLSHPDGRRVAAVAVALLLALAGMMSAGVWHPPGGATTLIVALGLLRTPGQLLVLMAAVITTSGVLVVVNRLSGRPYPLWVIRRPPEPPKAA</sequence>
<evidence type="ECO:0000256" key="1">
    <source>
        <dbReference type="SAM" id="Phobius"/>
    </source>
</evidence>
<dbReference type="EMBL" id="VANP01000017">
    <property type="protein sequence ID" value="TLP52903.1"/>
    <property type="molecule type" value="Genomic_DNA"/>
</dbReference>
<evidence type="ECO:0000313" key="3">
    <source>
        <dbReference type="EMBL" id="TLP52903.1"/>
    </source>
</evidence>
<protein>
    <submittedName>
        <fullName evidence="3">HPP family protein</fullName>
    </submittedName>
</protein>
<dbReference type="PANTHER" id="PTHR33741:SF5">
    <property type="entry name" value="TRANSMEMBRANE PROTEIN DDB_G0269096-RELATED"/>
    <property type="match status" value="1"/>
</dbReference>
<keyword evidence="1" id="KW-1133">Transmembrane helix</keyword>
<keyword evidence="1" id="KW-0472">Membrane</keyword>
<feature type="domain" description="HPP transmembrane region" evidence="2">
    <location>
        <begin position="15"/>
        <end position="171"/>
    </location>
</feature>
<dbReference type="Proteomes" id="UP000309033">
    <property type="component" value="Unassembled WGS sequence"/>
</dbReference>
<organism evidence="3 4">
    <name type="scientific">Microbispora triticiradicis</name>
    <dbReference type="NCBI Taxonomy" id="2200763"/>
    <lineage>
        <taxon>Bacteria</taxon>
        <taxon>Bacillati</taxon>
        <taxon>Actinomycetota</taxon>
        <taxon>Actinomycetes</taxon>
        <taxon>Streptosporangiales</taxon>
        <taxon>Streptosporangiaceae</taxon>
        <taxon>Microbispora</taxon>
    </lineage>
</organism>
<evidence type="ECO:0000259" key="2">
    <source>
        <dbReference type="Pfam" id="PF04982"/>
    </source>
</evidence>
<feature type="transmembrane region" description="Helical" evidence="1">
    <location>
        <begin position="103"/>
        <end position="123"/>
    </location>
</feature>
<evidence type="ECO:0000313" key="4">
    <source>
        <dbReference type="Proteomes" id="UP000309033"/>
    </source>
</evidence>
<keyword evidence="1" id="KW-0812">Transmembrane</keyword>
<dbReference type="InterPro" id="IPR058581">
    <property type="entry name" value="TM_HPP"/>
</dbReference>